<gene>
    <name evidence="2" type="ORF">Tam10B_2244</name>
</gene>
<name>A0A229VV59_9BIFI</name>
<evidence type="ECO:0000259" key="1">
    <source>
        <dbReference type="PROSITE" id="PS51186"/>
    </source>
</evidence>
<organism evidence="2 3">
    <name type="scientific">Bifidobacterium vansinderenii</name>
    <dbReference type="NCBI Taxonomy" id="1984871"/>
    <lineage>
        <taxon>Bacteria</taxon>
        <taxon>Bacillati</taxon>
        <taxon>Actinomycetota</taxon>
        <taxon>Actinomycetes</taxon>
        <taxon>Bifidobacteriales</taxon>
        <taxon>Bifidobacteriaceae</taxon>
        <taxon>Bifidobacterium</taxon>
    </lineage>
</organism>
<keyword evidence="2" id="KW-0808">Transferase</keyword>
<proteinExistence type="predicted"/>
<dbReference type="GO" id="GO:0016747">
    <property type="term" value="F:acyltransferase activity, transferring groups other than amino-acyl groups"/>
    <property type="evidence" value="ECO:0007669"/>
    <property type="project" value="InterPro"/>
</dbReference>
<comment type="caution">
    <text evidence="2">The sequence shown here is derived from an EMBL/GenBank/DDBJ whole genome shotgun (WGS) entry which is preliminary data.</text>
</comment>
<reference evidence="2 3" key="1">
    <citation type="submission" date="2017-05" db="EMBL/GenBank/DDBJ databases">
        <title>Bifidobacterium vansinderenii sp. nov.</title>
        <authorList>
            <person name="Lugli G.A."/>
            <person name="Duranti S."/>
            <person name="Mangifesta M."/>
        </authorList>
    </citation>
    <scope>NUCLEOTIDE SEQUENCE [LARGE SCALE GENOMIC DNA]</scope>
    <source>
        <strain evidence="2 3">Tam10B</strain>
    </source>
</reference>
<dbReference type="Pfam" id="PF00583">
    <property type="entry name" value="Acetyltransf_1"/>
    <property type="match status" value="1"/>
</dbReference>
<dbReference type="RefSeq" id="WP_158214211.1">
    <property type="nucleotide sequence ID" value="NZ_NEWD01000038.1"/>
</dbReference>
<accession>A0A229VV59</accession>
<protein>
    <submittedName>
        <fullName evidence="2">GNAT family acetyltransferase</fullName>
    </submittedName>
</protein>
<dbReference type="SUPFAM" id="SSF55729">
    <property type="entry name" value="Acyl-CoA N-acyltransferases (Nat)"/>
    <property type="match status" value="1"/>
</dbReference>
<feature type="domain" description="N-acetyltransferase" evidence="1">
    <location>
        <begin position="5"/>
        <end position="209"/>
    </location>
</feature>
<dbReference type="CDD" id="cd04301">
    <property type="entry name" value="NAT_SF"/>
    <property type="match status" value="1"/>
</dbReference>
<dbReference type="AlphaFoldDB" id="A0A229VV59"/>
<dbReference type="InterPro" id="IPR016181">
    <property type="entry name" value="Acyl_CoA_acyltransferase"/>
</dbReference>
<sequence>MTSQAVLRAMRAEDMPRIERIVRRTWSYDDQVSERTAELLGRIDTCNCLSRRTYMRVADIDGDVAGFIVVNDLRNPRRDMRLRAIQAVSMLRLLASRDGREGLTMFRRYMATDRRLDNDAREQGKHYDGEIVLFIVNDEYRGYGLGRLLFDDALRHFREIGVEDFFLYTDTDCDFGFYEHRGMSRRAARSVNITLGGRADSTEMYIYDDVVSRQLGN</sequence>
<dbReference type="OrthoDB" id="6711752at2"/>
<dbReference type="InterPro" id="IPR000182">
    <property type="entry name" value="GNAT_dom"/>
</dbReference>
<dbReference type="Gene3D" id="3.40.630.30">
    <property type="match status" value="1"/>
</dbReference>
<dbReference type="PROSITE" id="PS51186">
    <property type="entry name" value="GNAT"/>
    <property type="match status" value="1"/>
</dbReference>
<evidence type="ECO:0000313" key="3">
    <source>
        <dbReference type="Proteomes" id="UP000215433"/>
    </source>
</evidence>
<dbReference type="EMBL" id="NEWD01000038">
    <property type="protein sequence ID" value="OXM99497.1"/>
    <property type="molecule type" value="Genomic_DNA"/>
</dbReference>
<evidence type="ECO:0000313" key="2">
    <source>
        <dbReference type="EMBL" id="OXM99497.1"/>
    </source>
</evidence>
<dbReference type="Proteomes" id="UP000215433">
    <property type="component" value="Unassembled WGS sequence"/>
</dbReference>
<keyword evidence="3" id="KW-1185">Reference proteome</keyword>